<dbReference type="AlphaFoldDB" id="A0A0L7LAZ1"/>
<comment type="caution">
    <text evidence="1">The sequence shown here is derived from an EMBL/GenBank/DDBJ whole genome shotgun (WGS) entry which is preliminary data.</text>
</comment>
<name>A0A0L7LAZ1_OPEBR</name>
<dbReference type="Proteomes" id="UP000037510">
    <property type="component" value="Unassembled WGS sequence"/>
</dbReference>
<sequence>MKRRSVLIINNGTNLRSFEKSSKKATSLLYEEYADDGAKINTVMMYSLDDVSAFFRTYLNTEICNVKCGDDDD</sequence>
<gene>
    <name evidence="1" type="ORF">OBRU01_10635</name>
</gene>
<organism evidence="1 2">
    <name type="scientific">Operophtera brumata</name>
    <name type="common">Winter moth</name>
    <name type="synonym">Phalaena brumata</name>
    <dbReference type="NCBI Taxonomy" id="104452"/>
    <lineage>
        <taxon>Eukaryota</taxon>
        <taxon>Metazoa</taxon>
        <taxon>Ecdysozoa</taxon>
        <taxon>Arthropoda</taxon>
        <taxon>Hexapoda</taxon>
        <taxon>Insecta</taxon>
        <taxon>Pterygota</taxon>
        <taxon>Neoptera</taxon>
        <taxon>Endopterygota</taxon>
        <taxon>Lepidoptera</taxon>
        <taxon>Glossata</taxon>
        <taxon>Ditrysia</taxon>
        <taxon>Geometroidea</taxon>
        <taxon>Geometridae</taxon>
        <taxon>Larentiinae</taxon>
        <taxon>Operophtera</taxon>
    </lineage>
</organism>
<evidence type="ECO:0000313" key="1">
    <source>
        <dbReference type="EMBL" id="KOB72391.1"/>
    </source>
</evidence>
<dbReference type="EMBL" id="JTDY01001988">
    <property type="protein sequence ID" value="KOB72391.1"/>
    <property type="molecule type" value="Genomic_DNA"/>
</dbReference>
<proteinExistence type="predicted"/>
<keyword evidence="2" id="KW-1185">Reference proteome</keyword>
<accession>A0A0L7LAZ1</accession>
<reference evidence="1 2" key="1">
    <citation type="journal article" date="2015" name="Genome Biol. Evol.">
        <title>The genome of winter moth (Operophtera brumata) provides a genomic perspective on sexual dimorphism and phenology.</title>
        <authorList>
            <person name="Derks M.F."/>
            <person name="Smit S."/>
            <person name="Salis L."/>
            <person name="Schijlen E."/>
            <person name="Bossers A."/>
            <person name="Mateman C."/>
            <person name="Pijl A.S."/>
            <person name="de Ridder D."/>
            <person name="Groenen M.A."/>
            <person name="Visser M.E."/>
            <person name="Megens H.J."/>
        </authorList>
    </citation>
    <scope>NUCLEOTIDE SEQUENCE [LARGE SCALE GENOMIC DNA]</scope>
    <source>
        <strain evidence="1">WM2013NL</strain>
        <tissue evidence="1">Head and thorax</tissue>
    </source>
</reference>
<evidence type="ECO:0000313" key="2">
    <source>
        <dbReference type="Proteomes" id="UP000037510"/>
    </source>
</evidence>
<protein>
    <submittedName>
        <fullName evidence="1">Surface antigen (D15)</fullName>
    </submittedName>
</protein>